<dbReference type="OrthoDB" id="29853at2759"/>
<dbReference type="PANTHER" id="PTHR12161:SF50">
    <property type="entry name" value="VACUOLAR PROTEIN SORTING-ASSOCIATED PROTEIN IST1"/>
    <property type="match status" value="1"/>
</dbReference>
<organism evidence="3 4">
    <name type="scientific">Morella rubra</name>
    <name type="common">Chinese bayberry</name>
    <dbReference type="NCBI Taxonomy" id="262757"/>
    <lineage>
        <taxon>Eukaryota</taxon>
        <taxon>Viridiplantae</taxon>
        <taxon>Streptophyta</taxon>
        <taxon>Embryophyta</taxon>
        <taxon>Tracheophyta</taxon>
        <taxon>Spermatophyta</taxon>
        <taxon>Magnoliopsida</taxon>
        <taxon>eudicotyledons</taxon>
        <taxon>Gunneridae</taxon>
        <taxon>Pentapetalae</taxon>
        <taxon>rosids</taxon>
        <taxon>fabids</taxon>
        <taxon>Fagales</taxon>
        <taxon>Myricaceae</taxon>
        <taxon>Morella</taxon>
    </lineage>
</organism>
<evidence type="ECO:0000256" key="1">
    <source>
        <dbReference type="ARBA" id="ARBA00005536"/>
    </source>
</evidence>
<dbReference type="PANTHER" id="PTHR12161">
    <property type="entry name" value="IST1 FAMILY MEMBER"/>
    <property type="match status" value="1"/>
</dbReference>
<reference evidence="3 4" key="1">
    <citation type="journal article" date="2019" name="Plant Biotechnol. J.">
        <title>The red bayberry genome and genetic basis of sex determination.</title>
        <authorList>
            <person name="Jia H.M."/>
            <person name="Jia H.J."/>
            <person name="Cai Q.L."/>
            <person name="Wang Y."/>
            <person name="Zhao H.B."/>
            <person name="Yang W.F."/>
            <person name="Wang G.Y."/>
            <person name="Li Y.H."/>
            <person name="Zhan D.L."/>
            <person name="Shen Y.T."/>
            <person name="Niu Q.F."/>
            <person name="Chang L."/>
            <person name="Qiu J."/>
            <person name="Zhao L."/>
            <person name="Xie H.B."/>
            <person name="Fu W.Y."/>
            <person name="Jin J."/>
            <person name="Li X.W."/>
            <person name="Jiao Y."/>
            <person name="Zhou C.C."/>
            <person name="Tu T."/>
            <person name="Chai C.Y."/>
            <person name="Gao J.L."/>
            <person name="Fan L.J."/>
            <person name="van de Weg E."/>
            <person name="Wang J.Y."/>
            <person name="Gao Z.S."/>
        </authorList>
    </citation>
    <scope>NUCLEOTIDE SEQUENCE [LARGE SCALE GENOMIC DNA]</scope>
    <source>
        <tissue evidence="3">Leaves</tissue>
    </source>
</reference>
<dbReference type="FunFam" id="1.20.1260.60:FF:000002">
    <property type="entry name" value="Vacuolar protein sorting-associated protein IST1"/>
    <property type="match status" value="1"/>
</dbReference>
<feature type="region of interest" description="Disordered" evidence="2">
    <location>
        <begin position="483"/>
        <end position="504"/>
    </location>
</feature>
<name>A0A6A1UFT0_9ROSI</name>
<comment type="caution">
    <text evidence="3">The sequence shown here is derived from an EMBL/GenBank/DDBJ whole genome shotgun (WGS) entry which is preliminary data.</text>
</comment>
<evidence type="ECO:0000313" key="3">
    <source>
        <dbReference type="EMBL" id="KAB1199171.1"/>
    </source>
</evidence>
<feature type="compositionally biased region" description="Basic and acidic residues" evidence="2">
    <location>
        <begin position="495"/>
        <end position="504"/>
    </location>
</feature>
<accession>A0A6A1UFT0</accession>
<evidence type="ECO:0000313" key="4">
    <source>
        <dbReference type="Proteomes" id="UP000516437"/>
    </source>
</evidence>
<evidence type="ECO:0008006" key="5">
    <source>
        <dbReference type="Google" id="ProtNLM"/>
    </source>
</evidence>
<comment type="similarity">
    <text evidence="1">Belongs to the IST1 family.</text>
</comment>
<dbReference type="AlphaFoldDB" id="A0A6A1UFT0"/>
<keyword evidence="4" id="KW-1185">Reference proteome</keyword>
<sequence>MFFEILFGWRKASKCKNLVRRVRCRLSFLKKKGSASVRQLREEIAQILDNGQNESALARVEQLFKDQNLLAAYDLLDHFCDFIIIHLPYIRRHRDCPGDINEAVSTLTFAASWFGDLPELQTISKLFRERYGKKHTKASFEVYPGSLVNEEIWEKLCIKSIPEEVKLRLLNEIAIDYSLPLRNLRFENNHELHAMQVSGKSDSECAGFVFEGVAQVIGSRASELSAASSSNRIKTGKTATLNEMSLQLHRISAVYLDEIVEFQFDVQDHIGKDKRAFIFNPTIPWPLKDNYRVHRVSPFASSHLKSSELGTAIPETQDRRACPGQEAKRFTFLSDDKNLSRQRLEANSMSRKCMHRSSQRSRRFSHEEVSNPCLNHLDYFYTNVTRDWESPFWMQKRARNALACFSKPSSSKAKCELVRDSPPQKPKNRNCQKSCSQYSGIASQSVGGAEPSDRPSVCDSSQDSYSMTCIASAEPERFADAPCSKTGTISVQKPKSTDSYHSHVHPKLPDYDELEAKFRALKRDYLQRTFGISHDPSITLA</sequence>
<dbReference type="Gene3D" id="1.20.1260.60">
    <property type="entry name" value="Vacuolar protein sorting-associated protein Ist1"/>
    <property type="match status" value="1"/>
</dbReference>
<dbReference type="GO" id="GO:0015031">
    <property type="term" value="P:protein transport"/>
    <property type="evidence" value="ECO:0007669"/>
    <property type="project" value="InterPro"/>
</dbReference>
<feature type="compositionally biased region" description="Polar residues" evidence="2">
    <location>
        <begin position="485"/>
        <end position="494"/>
    </location>
</feature>
<protein>
    <recommendedName>
        <fullName evidence="5">IST1-like protein</fullName>
    </recommendedName>
</protein>
<proteinExistence type="inferred from homology"/>
<dbReference type="Pfam" id="PF03398">
    <property type="entry name" value="Ist1"/>
    <property type="match status" value="1"/>
</dbReference>
<dbReference type="InterPro" id="IPR005061">
    <property type="entry name" value="Ist1"/>
</dbReference>
<dbReference type="Proteomes" id="UP000516437">
    <property type="component" value="Unassembled WGS sequence"/>
</dbReference>
<dbReference type="EMBL" id="RXIC02000492">
    <property type="protein sequence ID" value="KAB1199171.1"/>
    <property type="molecule type" value="Genomic_DNA"/>
</dbReference>
<evidence type="ECO:0000256" key="2">
    <source>
        <dbReference type="SAM" id="MobiDB-lite"/>
    </source>
</evidence>
<dbReference type="InterPro" id="IPR042277">
    <property type="entry name" value="IST1-like"/>
</dbReference>
<gene>
    <name evidence="3" type="ORF">CJ030_MR0G027031</name>
</gene>